<keyword evidence="2" id="KW-0472">Membrane</keyword>
<proteinExistence type="predicted"/>
<keyword evidence="2" id="KW-0812">Transmembrane</keyword>
<feature type="compositionally biased region" description="Polar residues" evidence="1">
    <location>
        <begin position="150"/>
        <end position="159"/>
    </location>
</feature>
<keyword evidence="4" id="KW-1185">Reference proteome</keyword>
<feature type="transmembrane region" description="Helical" evidence="2">
    <location>
        <begin position="21"/>
        <end position="39"/>
    </location>
</feature>
<accession>A0A6A5TV68</accession>
<organism evidence="3 4">
    <name type="scientific">Byssothecium circinans</name>
    <dbReference type="NCBI Taxonomy" id="147558"/>
    <lineage>
        <taxon>Eukaryota</taxon>
        <taxon>Fungi</taxon>
        <taxon>Dikarya</taxon>
        <taxon>Ascomycota</taxon>
        <taxon>Pezizomycotina</taxon>
        <taxon>Dothideomycetes</taxon>
        <taxon>Pleosporomycetidae</taxon>
        <taxon>Pleosporales</taxon>
        <taxon>Massarineae</taxon>
        <taxon>Massarinaceae</taxon>
        <taxon>Byssothecium</taxon>
    </lineage>
</organism>
<feature type="compositionally biased region" description="Low complexity" evidence="1">
    <location>
        <begin position="126"/>
        <end position="144"/>
    </location>
</feature>
<protein>
    <submittedName>
        <fullName evidence="3">Uncharacterized protein</fullName>
    </submittedName>
</protein>
<evidence type="ECO:0000256" key="1">
    <source>
        <dbReference type="SAM" id="MobiDB-lite"/>
    </source>
</evidence>
<reference evidence="3" key="1">
    <citation type="journal article" date="2020" name="Stud. Mycol.">
        <title>101 Dothideomycetes genomes: a test case for predicting lifestyles and emergence of pathogens.</title>
        <authorList>
            <person name="Haridas S."/>
            <person name="Albert R."/>
            <person name="Binder M."/>
            <person name="Bloem J."/>
            <person name="Labutti K."/>
            <person name="Salamov A."/>
            <person name="Andreopoulos B."/>
            <person name="Baker S."/>
            <person name="Barry K."/>
            <person name="Bills G."/>
            <person name="Bluhm B."/>
            <person name="Cannon C."/>
            <person name="Castanera R."/>
            <person name="Culley D."/>
            <person name="Daum C."/>
            <person name="Ezra D."/>
            <person name="Gonzalez J."/>
            <person name="Henrissat B."/>
            <person name="Kuo A."/>
            <person name="Liang C."/>
            <person name="Lipzen A."/>
            <person name="Lutzoni F."/>
            <person name="Magnuson J."/>
            <person name="Mondo S."/>
            <person name="Nolan M."/>
            <person name="Ohm R."/>
            <person name="Pangilinan J."/>
            <person name="Park H.-J."/>
            <person name="Ramirez L."/>
            <person name="Alfaro M."/>
            <person name="Sun H."/>
            <person name="Tritt A."/>
            <person name="Yoshinaga Y."/>
            <person name="Zwiers L.-H."/>
            <person name="Turgeon B."/>
            <person name="Goodwin S."/>
            <person name="Spatafora J."/>
            <person name="Crous P."/>
            <person name="Grigoriev I."/>
        </authorList>
    </citation>
    <scope>NUCLEOTIDE SEQUENCE</scope>
    <source>
        <strain evidence="3">CBS 675.92</strain>
    </source>
</reference>
<keyword evidence="2" id="KW-1133">Transmembrane helix</keyword>
<gene>
    <name evidence="3" type="ORF">CC80DRAFT_548991</name>
</gene>
<feature type="transmembrane region" description="Helical" evidence="2">
    <location>
        <begin position="45"/>
        <end position="66"/>
    </location>
</feature>
<dbReference type="EMBL" id="ML976993">
    <property type="protein sequence ID" value="KAF1955930.1"/>
    <property type="molecule type" value="Genomic_DNA"/>
</dbReference>
<evidence type="ECO:0000313" key="3">
    <source>
        <dbReference type="EMBL" id="KAF1955930.1"/>
    </source>
</evidence>
<evidence type="ECO:0000313" key="4">
    <source>
        <dbReference type="Proteomes" id="UP000800035"/>
    </source>
</evidence>
<feature type="compositionally biased region" description="Basic and acidic residues" evidence="1">
    <location>
        <begin position="160"/>
        <end position="189"/>
    </location>
</feature>
<dbReference type="AlphaFoldDB" id="A0A6A5TV68"/>
<name>A0A6A5TV68_9PLEO</name>
<dbReference type="OrthoDB" id="3801021at2759"/>
<dbReference type="Proteomes" id="UP000800035">
    <property type="component" value="Unassembled WGS sequence"/>
</dbReference>
<feature type="region of interest" description="Disordered" evidence="1">
    <location>
        <begin position="98"/>
        <end position="189"/>
    </location>
</feature>
<evidence type="ECO:0000256" key="2">
    <source>
        <dbReference type="SAM" id="Phobius"/>
    </source>
</evidence>
<sequence length="189" mass="20353">MNAIDTSTARTFAKVNSIHPYNPLFSAFAPLCFPVGQIVTTENSVLISVVVVVDSCAVAVGVGVVWPADRTVSSQNIYPTLHHNHDPTQIQIPKAKNPLTSHHQHNSNSPLQPTPTFATMPVPLPSTTDKSTSATSTSATAQTAHHVEKPSTQSVASATHTEKSAQELEAERPYEERMEEEYAKREGGA</sequence>
<feature type="compositionally biased region" description="Polar residues" evidence="1">
    <location>
        <begin position="98"/>
        <end position="117"/>
    </location>
</feature>